<protein>
    <recommendedName>
        <fullName evidence="3">YcxB-like protein domain-containing protein</fullName>
    </recommendedName>
</protein>
<organism evidence="2">
    <name type="scientific">Methylobacterium bullatum</name>
    <dbReference type="NCBI Taxonomy" id="570505"/>
    <lineage>
        <taxon>Bacteria</taxon>
        <taxon>Pseudomonadati</taxon>
        <taxon>Pseudomonadota</taxon>
        <taxon>Alphaproteobacteria</taxon>
        <taxon>Hyphomicrobiales</taxon>
        <taxon>Methylobacteriaceae</taxon>
        <taxon>Methylobacterium</taxon>
    </lineage>
</organism>
<evidence type="ECO:0000313" key="2">
    <source>
        <dbReference type="EMBL" id="CAA2145000.1"/>
    </source>
</evidence>
<feature type="transmembrane region" description="Helical" evidence="1">
    <location>
        <begin position="156"/>
        <end position="178"/>
    </location>
</feature>
<dbReference type="AlphaFoldDB" id="A0A679JZF1"/>
<accession>A0A679JZF1</accession>
<evidence type="ECO:0008006" key="3">
    <source>
        <dbReference type="Google" id="ProtNLM"/>
    </source>
</evidence>
<keyword evidence="1" id="KW-0812">Transmembrane</keyword>
<keyword evidence="1" id="KW-1133">Transmembrane helix</keyword>
<feature type="transmembrane region" description="Helical" evidence="1">
    <location>
        <begin position="200"/>
        <end position="220"/>
    </location>
</feature>
<evidence type="ECO:0000256" key="1">
    <source>
        <dbReference type="SAM" id="Phobius"/>
    </source>
</evidence>
<keyword evidence="1" id="KW-0472">Membrane</keyword>
<proteinExistence type="predicted"/>
<sequence>MTLACLTLHAAYPWLLHQRLVAAIGPPGEDTPVPMTYRFDDAGITQTSADLEAFLPWHLIKGLDEDRLHLFVLTDVEGEPIVLAKADLTTAQADGVRAWTAAGRPLSPHPPDDTDPFADEAGDAVRIAFTLTAEDRAALVTRTLDRPAMRRARMRGAVLLFVGLSLLVPGIVAFVWAVDPYRVPFSIAFPLFLEMAGTDFLKPAIGAAAVVLLVLALGPWNRRWAARELGRDLAREARPGTSYAHADARGLSVAQGGAWARLGWTNFRGCERLGELIVLPMRWGSVLPLPTRAFDPDALARFEALAARHLPSDGGPS</sequence>
<reference evidence="2" key="1">
    <citation type="submission" date="2019-12" db="EMBL/GenBank/DDBJ databases">
        <authorList>
            <person name="Cremers G."/>
        </authorList>
    </citation>
    <scope>NUCLEOTIDE SEQUENCE</scope>
    <source>
        <strain evidence="2">Mbul2</strain>
    </source>
</reference>
<name>A0A679JZF1_9HYPH</name>
<gene>
    <name evidence="2" type="ORF">MBLL_04120</name>
</gene>
<dbReference type="RefSeq" id="WP_147831529.1">
    <property type="nucleotide sequence ID" value="NZ_LR743511.1"/>
</dbReference>
<dbReference type="EMBL" id="LR743511">
    <property type="protein sequence ID" value="CAA2145000.1"/>
    <property type="molecule type" value="Genomic_DNA"/>
</dbReference>